<evidence type="ECO:0000259" key="1">
    <source>
        <dbReference type="PROSITE" id="PS51459"/>
    </source>
</evidence>
<dbReference type="InterPro" id="IPR011991">
    <property type="entry name" value="ArsR-like_HTH"/>
</dbReference>
<dbReference type="InterPro" id="IPR040198">
    <property type="entry name" value="Fido_containing"/>
</dbReference>
<evidence type="ECO:0000313" key="2">
    <source>
        <dbReference type="EMBL" id="MEO9248049.1"/>
    </source>
</evidence>
<dbReference type="PROSITE" id="PS51459">
    <property type="entry name" value="FIDO"/>
    <property type="match status" value="1"/>
</dbReference>
<dbReference type="PANTHER" id="PTHR13504">
    <property type="entry name" value="FIDO DOMAIN-CONTAINING PROTEIN DDB_G0283145"/>
    <property type="match status" value="1"/>
</dbReference>
<accession>A0ABV0IK85</accession>
<gene>
    <name evidence="2" type="ORF">ABDK96_10175</name>
</gene>
<dbReference type="PANTHER" id="PTHR13504:SF38">
    <property type="entry name" value="FIDO DOMAIN-CONTAINING PROTEIN"/>
    <property type="match status" value="1"/>
</dbReference>
<dbReference type="EMBL" id="JBDXMX010000004">
    <property type="protein sequence ID" value="MEO9248049.1"/>
    <property type="molecule type" value="Genomic_DNA"/>
</dbReference>
<name>A0ABV0IK85_9MICC</name>
<dbReference type="SUPFAM" id="SSF46785">
    <property type="entry name" value="Winged helix' DNA-binding domain"/>
    <property type="match status" value="1"/>
</dbReference>
<evidence type="ECO:0000313" key="3">
    <source>
        <dbReference type="Proteomes" id="UP001484097"/>
    </source>
</evidence>
<comment type="caution">
    <text evidence="2">The sequence shown here is derived from an EMBL/GenBank/DDBJ whole genome shotgun (WGS) entry which is preliminary data.</text>
</comment>
<protein>
    <submittedName>
        <fullName evidence="2">Fic family protein</fullName>
    </submittedName>
</protein>
<proteinExistence type="predicted"/>
<organism evidence="2 3">
    <name type="scientific">Citricoccus nitrophenolicus</name>
    <dbReference type="NCBI Taxonomy" id="863575"/>
    <lineage>
        <taxon>Bacteria</taxon>
        <taxon>Bacillati</taxon>
        <taxon>Actinomycetota</taxon>
        <taxon>Actinomycetes</taxon>
        <taxon>Micrococcales</taxon>
        <taxon>Micrococcaceae</taxon>
        <taxon>Citricoccus</taxon>
    </lineage>
</organism>
<dbReference type="InterPro" id="IPR036388">
    <property type="entry name" value="WH-like_DNA-bd_sf"/>
</dbReference>
<dbReference type="InterPro" id="IPR036597">
    <property type="entry name" value="Fido-like_dom_sf"/>
</dbReference>
<dbReference type="SUPFAM" id="SSF140931">
    <property type="entry name" value="Fic-like"/>
    <property type="match status" value="1"/>
</dbReference>
<sequence>MPTQVAKEGSSSWAVGWEDVDWTAPVDRAMSRRQQLASRGPYRAAVPPFIAGLPVDVDPQTATEAAEASMELVRFDAEVSRTLGADNAEVSPLSAVLLRTESASSSQIEQITAGARALALATIGESTGPNAALVAANAGAMDRAIALSEDITARGIVEVQEVLMGGSSPGVTGAFREGPVWIGGRGSTPHTAAFVAPRPERVPELMEDLVAFTRRTDVSPFVQTAVAHAQFETIHPFSDGNGRTGRALAHAMLRHYGITRRVTVPVSAGLLANVETYYAALGTYREGDLGAIVREFAEAAFMACTRGRMLVGDLEQLLETWTARLRARSHAAVWRALPVVMSQPAVTVRFLAERTGVSEPAASHAVEQMVDAGILAPVGERRRNRVWIAGEVLDVLDDFAQSSGRRRRG</sequence>
<dbReference type="Pfam" id="PF02661">
    <property type="entry name" value="Fic"/>
    <property type="match status" value="1"/>
</dbReference>
<dbReference type="InterPro" id="IPR003812">
    <property type="entry name" value="Fido"/>
</dbReference>
<dbReference type="RefSeq" id="WP_347920671.1">
    <property type="nucleotide sequence ID" value="NZ_JBDXMX010000004.1"/>
</dbReference>
<dbReference type="Gene3D" id="1.10.10.10">
    <property type="entry name" value="Winged helix-like DNA-binding domain superfamily/Winged helix DNA-binding domain"/>
    <property type="match status" value="1"/>
</dbReference>
<dbReference type="CDD" id="cd00090">
    <property type="entry name" value="HTH_ARSR"/>
    <property type="match status" value="1"/>
</dbReference>
<feature type="domain" description="Fido" evidence="1">
    <location>
        <begin position="151"/>
        <end position="299"/>
    </location>
</feature>
<dbReference type="InterPro" id="IPR036390">
    <property type="entry name" value="WH_DNA-bd_sf"/>
</dbReference>
<dbReference type="Proteomes" id="UP001484097">
    <property type="component" value="Unassembled WGS sequence"/>
</dbReference>
<dbReference type="Gene3D" id="1.10.3290.10">
    <property type="entry name" value="Fido-like domain"/>
    <property type="match status" value="1"/>
</dbReference>
<keyword evidence="3" id="KW-1185">Reference proteome</keyword>
<reference evidence="2 3" key="1">
    <citation type="submission" date="2024-05" db="EMBL/GenBank/DDBJ databases">
        <authorList>
            <person name="Yi C."/>
        </authorList>
    </citation>
    <scope>NUCLEOTIDE SEQUENCE [LARGE SCALE GENOMIC DNA]</scope>
    <source>
        <strain evidence="2 3">XS13</strain>
    </source>
</reference>